<reference evidence="2" key="1">
    <citation type="submission" date="2014-08" db="EMBL/GenBank/DDBJ databases">
        <authorList>
            <person name="Sharma Rahul"/>
            <person name="Thines Marco"/>
        </authorList>
    </citation>
    <scope>NUCLEOTIDE SEQUENCE</scope>
</reference>
<evidence type="ECO:0000313" key="2">
    <source>
        <dbReference type="EMBL" id="CED84689.1"/>
    </source>
</evidence>
<dbReference type="EMBL" id="LN483166">
    <property type="protein sequence ID" value="CED84689.1"/>
    <property type="molecule type" value="Genomic_DNA"/>
</dbReference>
<sequence>MQFASIFASTSTAEPPQASRSAFSNKRKHDLDGTASRSEEIDFSDRKVIHVRKQPRLPPLNLPTSQASFQSSSPSSSPLGSSHSFRRHAPGNTMDVDCAGSSDSECELRTPSVSAYPMNLAQYPFGIMGGKTVLSGSDGMVEDGMSVDEDHAKVGVLGIGQDFSGSHGAHCNQIPRLVLSHPNPMGERSLWAVCQDCGAASPAS</sequence>
<proteinExistence type="predicted"/>
<organism evidence="2">
    <name type="scientific">Phaffia rhodozyma</name>
    <name type="common">Yeast</name>
    <name type="synonym">Xanthophyllomyces dendrorhous</name>
    <dbReference type="NCBI Taxonomy" id="264483"/>
    <lineage>
        <taxon>Eukaryota</taxon>
        <taxon>Fungi</taxon>
        <taxon>Dikarya</taxon>
        <taxon>Basidiomycota</taxon>
        <taxon>Agaricomycotina</taxon>
        <taxon>Tremellomycetes</taxon>
        <taxon>Cystofilobasidiales</taxon>
        <taxon>Mrakiaceae</taxon>
        <taxon>Phaffia</taxon>
    </lineage>
</organism>
<feature type="region of interest" description="Disordered" evidence="1">
    <location>
        <begin position="1"/>
        <end position="94"/>
    </location>
</feature>
<feature type="compositionally biased region" description="Low complexity" evidence="1">
    <location>
        <begin position="65"/>
        <end position="83"/>
    </location>
</feature>
<feature type="compositionally biased region" description="Polar residues" evidence="1">
    <location>
        <begin position="7"/>
        <end position="24"/>
    </location>
</feature>
<evidence type="ECO:0000256" key="1">
    <source>
        <dbReference type="SAM" id="MobiDB-lite"/>
    </source>
</evidence>
<dbReference type="AlphaFoldDB" id="A0A0F7SVA1"/>
<feature type="compositionally biased region" description="Basic and acidic residues" evidence="1">
    <location>
        <begin position="29"/>
        <end position="48"/>
    </location>
</feature>
<name>A0A0F7SVA1_PHARH</name>
<accession>A0A0F7SVA1</accession>
<protein>
    <submittedName>
        <fullName evidence="2">Uncharacterized protein</fullName>
    </submittedName>
</protein>